<evidence type="ECO:0000256" key="1">
    <source>
        <dbReference type="SAM" id="SignalP"/>
    </source>
</evidence>
<feature type="chain" id="PRO_5042012162" description="Secreted protein" evidence="1">
    <location>
        <begin position="22"/>
        <end position="126"/>
    </location>
</feature>
<evidence type="ECO:0008006" key="4">
    <source>
        <dbReference type="Google" id="ProtNLM"/>
    </source>
</evidence>
<evidence type="ECO:0000313" key="3">
    <source>
        <dbReference type="Proteomes" id="UP001283361"/>
    </source>
</evidence>
<organism evidence="2 3">
    <name type="scientific">Elysia crispata</name>
    <name type="common">lettuce slug</name>
    <dbReference type="NCBI Taxonomy" id="231223"/>
    <lineage>
        <taxon>Eukaryota</taxon>
        <taxon>Metazoa</taxon>
        <taxon>Spiralia</taxon>
        <taxon>Lophotrochozoa</taxon>
        <taxon>Mollusca</taxon>
        <taxon>Gastropoda</taxon>
        <taxon>Heterobranchia</taxon>
        <taxon>Euthyneura</taxon>
        <taxon>Panpulmonata</taxon>
        <taxon>Sacoglossa</taxon>
        <taxon>Placobranchoidea</taxon>
        <taxon>Plakobranchidae</taxon>
        <taxon>Elysia</taxon>
    </lineage>
</organism>
<keyword evidence="3" id="KW-1185">Reference proteome</keyword>
<dbReference type="Proteomes" id="UP001283361">
    <property type="component" value="Unassembled WGS sequence"/>
</dbReference>
<dbReference type="EMBL" id="JAWDGP010007144">
    <property type="protein sequence ID" value="KAK3729397.1"/>
    <property type="molecule type" value="Genomic_DNA"/>
</dbReference>
<protein>
    <recommendedName>
        <fullName evidence="4">Secreted protein</fullName>
    </recommendedName>
</protein>
<gene>
    <name evidence="2" type="ORF">RRG08_053596</name>
</gene>
<evidence type="ECO:0000313" key="2">
    <source>
        <dbReference type="EMBL" id="KAK3729397.1"/>
    </source>
</evidence>
<sequence length="126" mass="13520">MTKTKALVFFFAFATVSCGMTEDFPETSSEAFDSESVRPELSVACRPGGHDGGHQGDQRRVGFHVGRVCNPACCNVVSSPQFASTSTREFVTMQPLRAPSKSLILSALFHSHVTPLIPGVMSLSQA</sequence>
<feature type="signal peptide" evidence="1">
    <location>
        <begin position="1"/>
        <end position="21"/>
    </location>
</feature>
<dbReference type="AlphaFoldDB" id="A0AAE0Y1I7"/>
<comment type="caution">
    <text evidence="2">The sequence shown here is derived from an EMBL/GenBank/DDBJ whole genome shotgun (WGS) entry which is preliminary data.</text>
</comment>
<keyword evidence="1" id="KW-0732">Signal</keyword>
<accession>A0AAE0Y1I7</accession>
<name>A0AAE0Y1I7_9GAST</name>
<dbReference type="PROSITE" id="PS51257">
    <property type="entry name" value="PROKAR_LIPOPROTEIN"/>
    <property type="match status" value="1"/>
</dbReference>
<reference evidence="2" key="1">
    <citation type="journal article" date="2023" name="G3 (Bethesda)">
        <title>A reference genome for the long-term kleptoplast-retaining sea slug Elysia crispata morphotype clarki.</title>
        <authorList>
            <person name="Eastman K.E."/>
            <person name="Pendleton A.L."/>
            <person name="Shaikh M.A."/>
            <person name="Suttiyut T."/>
            <person name="Ogas R."/>
            <person name="Tomko P."/>
            <person name="Gavelis G."/>
            <person name="Widhalm J.R."/>
            <person name="Wisecaver J.H."/>
        </authorList>
    </citation>
    <scope>NUCLEOTIDE SEQUENCE</scope>
    <source>
        <strain evidence="2">ECLA1</strain>
    </source>
</reference>
<proteinExistence type="predicted"/>